<dbReference type="PRINTS" id="PR00080">
    <property type="entry name" value="SDRFAMILY"/>
</dbReference>
<dbReference type="EMBL" id="RCSX01000020">
    <property type="protein sequence ID" value="KAF7922534.1"/>
    <property type="molecule type" value="Genomic_DNA"/>
</dbReference>
<dbReference type="Pfam" id="PF00106">
    <property type="entry name" value="adh_short"/>
    <property type="match status" value="1"/>
</dbReference>
<dbReference type="InterPro" id="IPR036291">
    <property type="entry name" value="NAD(P)-bd_dom_sf"/>
</dbReference>
<accession>A0ABQ7IGE1</accession>
<dbReference type="InterPro" id="IPR002347">
    <property type="entry name" value="SDR_fam"/>
</dbReference>
<evidence type="ECO:0000313" key="3">
    <source>
        <dbReference type="Proteomes" id="UP000783213"/>
    </source>
</evidence>
<dbReference type="Proteomes" id="UP000783213">
    <property type="component" value="Unassembled WGS sequence"/>
</dbReference>
<dbReference type="PANTHER" id="PTHR43975">
    <property type="entry name" value="ZGC:101858"/>
    <property type="match status" value="1"/>
</dbReference>
<keyword evidence="3" id="KW-1185">Reference proteome</keyword>
<evidence type="ECO:0000256" key="1">
    <source>
        <dbReference type="RuleBase" id="RU000363"/>
    </source>
</evidence>
<dbReference type="PANTHER" id="PTHR43975:SF2">
    <property type="entry name" value="EG:BACR7A4.14 PROTEIN-RELATED"/>
    <property type="match status" value="1"/>
</dbReference>
<gene>
    <name evidence="2" type="ORF">EAE98_008060</name>
</gene>
<dbReference type="GeneID" id="62234833"/>
<sequence length="331" mass="36550">MAICQLAVQLNWRISLFTFLAQSSHVYNRVSCLLALSGGNFTATRHSTTYDYISPIKLDLAGKNVLVTGAAWEDGVGYATATAFVRAGASAVALADLHGVSDDLVTKLKLTATQAGHSEPMVLSCTVDISKEESVQAMYKIVSERFDGRLDIVINNAAHMEPYKPLLDSDPDVHWRTWEVNIHGILNVARAFLPMQLLARANNNGLCTMINVSSSGALSARPGSASYRSSKLAILRLTESLQLEYGDQGFLTYCVNPGAIKTKITETAPEEVRNRFPDRPEIAGDTIAWLASERKEWLGGRYVSCPWDMEELMKKKDEIIEKDLLKMRMAF</sequence>
<comment type="similarity">
    <text evidence="1">Belongs to the short-chain dehydrogenases/reductases (SDR) family.</text>
</comment>
<protein>
    <submittedName>
        <fullName evidence="2">Uncharacterized protein</fullName>
    </submittedName>
</protein>
<comment type="caution">
    <text evidence="2">The sequence shown here is derived from an EMBL/GenBank/DDBJ whole genome shotgun (WGS) entry which is preliminary data.</text>
</comment>
<dbReference type="SUPFAM" id="SSF51735">
    <property type="entry name" value="NAD(P)-binding Rossmann-fold domains"/>
    <property type="match status" value="1"/>
</dbReference>
<name>A0ABQ7IGE1_9HELO</name>
<proteinExistence type="inferred from homology"/>
<dbReference type="RefSeq" id="XP_038807977.1">
    <property type="nucleotide sequence ID" value="XM_038955683.1"/>
</dbReference>
<dbReference type="CDD" id="cd05233">
    <property type="entry name" value="SDR_c"/>
    <property type="match status" value="1"/>
</dbReference>
<organism evidence="2 3">
    <name type="scientific">Botrytis deweyae</name>
    <dbReference type="NCBI Taxonomy" id="2478750"/>
    <lineage>
        <taxon>Eukaryota</taxon>
        <taxon>Fungi</taxon>
        <taxon>Dikarya</taxon>
        <taxon>Ascomycota</taxon>
        <taxon>Pezizomycotina</taxon>
        <taxon>Leotiomycetes</taxon>
        <taxon>Helotiales</taxon>
        <taxon>Sclerotiniaceae</taxon>
        <taxon>Botrytis</taxon>
    </lineage>
</organism>
<dbReference type="PRINTS" id="PR00081">
    <property type="entry name" value="GDHRDH"/>
</dbReference>
<dbReference type="Gene3D" id="3.40.50.720">
    <property type="entry name" value="NAD(P)-binding Rossmann-like Domain"/>
    <property type="match status" value="1"/>
</dbReference>
<evidence type="ECO:0000313" key="2">
    <source>
        <dbReference type="EMBL" id="KAF7922534.1"/>
    </source>
</evidence>
<reference evidence="2 3" key="1">
    <citation type="journal article" date="2020" name="Genome Biol. Evol.">
        <title>Comparative genomics of Sclerotiniaceae.</title>
        <authorList>
            <person name="Valero Jimenez C.A."/>
            <person name="Steentjes M."/>
            <person name="Scholten O.E."/>
            <person name="Van Kan J.A.L."/>
        </authorList>
    </citation>
    <scope>NUCLEOTIDE SEQUENCE [LARGE SCALE GENOMIC DNA]</scope>
    <source>
        <strain evidence="2 3">B1</strain>
    </source>
</reference>